<protein>
    <recommendedName>
        <fullName evidence="2">CTLH domain-containing protein</fullName>
    </recommendedName>
</protein>
<feature type="compositionally biased region" description="Polar residues" evidence="1">
    <location>
        <begin position="315"/>
        <end position="328"/>
    </location>
</feature>
<dbReference type="STRING" id="574566.I0Z612"/>
<evidence type="ECO:0000313" key="3">
    <source>
        <dbReference type="EMBL" id="EIE26081.1"/>
    </source>
</evidence>
<reference evidence="3 4" key="1">
    <citation type="journal article" date="2012" name="Genome Biol.">
        <title>The genome of the polar eukaryotic microalga coccomyxa subellipsoidea reveals traits of cold adaptation.</title>
        <authorList>
            <person name="Blanc G."/>
            <person name="Agarkova I."/>
            <person name="Grimwood J."/>
            <person name="Kuo A."/>
            <person name="Brueggeman A."/>
            <person name="Dunigan D."/>
            <person name="Gurnon J."/>
            <person name="Ladunga I."/>
            <person name="Lindquist E."/>
            <person name="Lucas S."/>
            <person name="Pangilinan J."/>
            <person name="Proschold T."/>
            <person name="Salamov A."/>
            <person name="Schmutz J."/>
            <person name="Weeks D."/>
            <person name="Yamada T."/>
            <person name="Claverie J.M."/>
            <person name="Grigoriev I."/>
            <person name="Van Etten J."/>
            <person name="Lomsadze A."/>
            <person name="Borodovsky M."/>
        </authorList>
    </citation>
    <scope>NUCLEOTIDE SEQUENCE [LARGE SCALE GENOMIC DNA]</scope>
    <source>
        <strain evidence="3 4">C-169</strain>
    </source>
</reference>
<feature type="region of interest" description="Disordered" evidence="1">
    <location>
        <begin position="381"/>
        <end position="438"/>
    </location>
</feature>
<dbReference type="PROSITE" id="PS50897">
    <property type="entry name" value="CTLH"/>
    <property type="match status" value="1"/>
</dbReference>
<feature type="compositionally biased region" description="Polar residues" evidence="1">
    <location>
        <begin position="415"/>
        <end position="429"/>
    </location>
</feature>
<dbReference type="KEGG" id="csl:COCSUDRAFT_46483"/>
<keyword evidence="4" id="KW-1185">Reference proteome</keyword>
<proteinExistence type="predicted"/>
<organism evidence="3 4">
    <name type="scientific">Coccomyxa subellipsoidea (strain C-169)</name>
    <name type="common">Green microalga</name>
    <dbReference type="NCBI Taxonomy" id="574566"/>
    <lineage>
        <taxon>Eukaryota</taxon>
        <taxon>Viridiplantae</taxon>
        <taxon>Chlorophyta</taxon>
        <taxon>core chlorophytes</taxon>
        <taxon>Trebouxiophyceae</taxon>
        <taxon>Trebouxiophyceae incertae sedis</taxon>
        <taxon>Coccomyxaceae</taxon>
        <taxon>Coccomyxa</taxon>
        <taxon>Coccomyxa subellipsoidea</taxon>
    </lineage>
</organism>
<dbReference type="AlphaFoldDB" id="I0Z612"/>
<name>I0Z612_COCSC</name>
<evidence type="ECO:0000259" key="2">
    <source>
        <dbReference type="PROSITE" id="PS50897"/>
    </source>
</evidence>
<evidence type="ECO:0000313" key="4">
    <source>
        <dbReference type="Proteomes" id="UP000007264"/>
    </source>
</evidence>
<dbReference type="Pfam" id="PF10607">
    <property type="entry name" value="CTLH"/>
    <property type="match status" value="1"/>
</dbReference>
<dbReference type="OrthoDB" id="511978at2759"/>
<feature type="compositionally biased region" description="Acidic residues" evidence="1">
    <location>
        <begin position="671"/>
        <end position="680"/>
    </location>
</feature>
<dbReference type="GeneID" id="17044085"/>
<comment type="caution">
    <text evidence="3">The sequence shown here is derived from an EMBL/GenBank/DDBJ whole genome shotgun (WGS) entry which is preliminary data.</text>
</comment>
<evidence type="ECO:0000256" key="1">
    <source>
        <dbReference type="SAM" id="MobiDB-lite"/>
    </source>
</evidence>
<dbReference type="InterPro" id="IPR024964">
    <property type="entry name" value="CTLH/CRA"/>
</dbReference>
<accession>I0Z612</accession>
<dbReference type="EMBL" id="AGSI01000003">
    <property type="protein sequence ID" value="EIE26081.1"/>
    <property type="molecule type" value="Genomic_DNA"/>
</dbReference>
<dbReference type="RefSeq" id="XP_005650625.1">
    <property type="nucleotide sequence ID" value="XM_005650568.1"/>
</dbReference>
<dbReference type="eggNOG" id="KOG2659">
    <property type="taxonomic scope" value="Eukaryota"/>
</dbReference>
<gene>
    <name evidence="3" type="ORF">COCSUDRAFT_46483</name>
</gene>
<feature type="region of interest" description="Disordered" evidence="1">
    <location>
        <begin position="315"/>
        <end position="336"/>
    </location>
</feature>
<sequence>MVELKTKNGQPEVNLVVLDRLVQDYMVEEDLVDEEGTSMRAEGSAPATPPSANNALRALCESVRQCTEAGILDDAVRLAESVNLTVFQDSRLLFRVLKQEFVEHLRSNTEDGRKTALECVRKKLAPLALNAYPEAYAEFKRALLLLVYSQHEDVSPVASEWSARTRADLAAILSRTLRQAAGIQFPKLALLLRYLVFTHRLLKTQADGSARPSGTDCSPEVEELLGKLLSDERDPPPFPPEFDPLSGQGFPEADIQSLKEAVQLSRQEAVEALRHTKGDVQKAFINELASMHLNVALVDDLVLAYAAHRDLLRVGSSTESSPTHSTGAQKAGETCSATDMDIDGQARREAKQDASASGLEAAMEHEAVRGRLEGERQDVTAAFNRHPSKSPPKKVARWRGRSGRRRPSPRAPENSAASPPRSNGASPQCGNGVGGRESGWHKVAQLGQAGSAKPFEVDFRHELVKRVRRKIEAESFQEAMDDMRVVAPGCLEGDVELLFELQLACFYKLAAEGRTAEAIRLSRSHLTPLTQDQPHLVPQVKAALARAVADPGEVRACLRPVWLSQLAASRMQQVLDIREPQLVQLLRVLVASHKAWLKLQRCKDRFEPLLSLDALKSCSEKPSSAAAATASTGAAVRDNSTAAGSGGDGNGEHGRQGEQAPAQRHTAAATDSDDEGPDGAYSEDDIVLIMEFASLGRAAAIELLQDFGGDTESVLANMYLALVPLAFVVLASCASAADNIDLPVATGGFEQWAGVVGKAMSFGGKNQGESLQALKSFQGKVMANMQKQSNSFKKLTTGDFSDVLSNLLKNKVQISAPVFFNNAPAVIAKTFAAVQFGFTGIGYAPCAVPIVPTGVGVFPQGINIQPEFFNIAPTGVNVQPQGLSISPNLIVIGPYDTTVAGQGLNIAPALIAIAPVKTVVNPVGPLAIADTLVSVALPALP</sequence>
<dbReference type="Proteomes" id="UP000007264">
    <property type="component" value="Unassembled WGS sequence"/>
</dbReference>
<feature type="region of interest" description="Disordered" evidence="1">
    <location>
        <begin position="628"/>
        <end position="680"/>
    </location>
</feature>
<feature type="domain" description="CTLH" evidence="2">
    <location>
        <begin position="72"/>
        <end position="112"/>
    </location>
</feature>
<feature type="compositionally biased region" description="Basic residues" evidence="1">
    <location>
        <begin position="386"/>
        <end position="408"/>
    </location>
</feature>
<dbReference type="InterPro" id="IPR006595">
    <property type="entry name" value="CTLH_C"/>
</dbReference>